<protein>
    <submittedName>
        <fullName evidence="10">Protein GPR107-like</fullName>
    </submittedName>
</protein>
<feature type="compositionally biased region" description="Basic and acidic residues" evidence="6">
    <location>
        <begin position="178"/>
        <end position="189"/>
    </location>
</feature>
<evidence type="ECO:0000256" key="6">
    <source>
        <dbReference type="SAM" id="MobiDB-lite"/>
    </source>
</evidence>
<accession>A0ABM1C513</accession>
<dbReference type="PANTHER" id="PTHR21229">
    <property type="entry name" value="LUNG SEVEN TRANSMEMBRANE RECEPTOR"/>
    <property type="match status" value="1"/>
</dbReference>
<feature type="region of interest" description="Disordered" evidence="6">
    <location>
        <begin position="559"/>
        <end position="578"/>
    </location>
</feature>
<dbReference type="RefSeq" id="XP_013794289.1">
    <property type="nucleotide sequence ID" value="XM_013938835.2"/>
</dbReference>
<evidence type="ECO:0000313" key="9">
    <source>
        <dbReference type="Proteomes" id="UP000694941"/>
    </source>
</evidence>
<keyword evidence="4 7" id="KW-1133">Transmembrane helix</keyword>
<feature type="transmembrane region" description="Helical" evidence="7">
    <location>
        <begin position="391"/>
        <end position="409"/>
    </location>
</feature>
<evidence type="ECO:0000256" key="1">
    <source>
        <dbReference type="ARBA" id="ARBA00004141"/>
    </source>
</evidence>
<evidence type="ECO:0000313" key="10">
    <source>
        <dbReference type="RefSeq" id="XP_013794289.1"/>
    </source>
</evidence>
<feature type="compositionally biased region" description="Polar residues" evidence="6">
    <location>
        <begin position="190"/>
        <end position="211"/>
    </location>
</feature>
<feature type="transmembrane region" description="Helical" evidence="7">
    <location>
        <begin position="353"/>
        <end position="379"/>
    </location>
</feature>
<evidence type="ECO:0000256" key="5">
    <source>
        <dbReference type="ARBA" id="ARBA00023136"/>
    </source>
</evidence>
<feature type="transmembrane region" description="Helical" evidence="7">
    <location>
        <begin position="471"/>
        <end position="491"/>
    </location>
</feature>
<dbReference type="InterPro" id="IPR009637">
    <property type="entry name" value="GPR107/GPR108-like"/>
</dbReference>
<dbReference type="GeneID" id="106478306"/>
<keyword evidence="5 7" id="KW-0472">Membrane</keyword>
<evidence type="ECO:0000256" key="4">
    <source>
        <dbReference type="ARBA" id="ARBA00022989"/>
    </source>
</evidence>
<keyword evidence="3" id="KW-0732">Signal</keyword>
<dbReference type="Pfam" id="PF06814">
    <property type="entry name" value="GOST_TM"/>
    <property type="match status" value="1"/>
</dbReference>
<feature type="transmembrane region" description="Helical" evidence="7">
    <location>
        <begin position="287"/>
        <end position="306"/>
    </location>
</feature>
<dbReference type="InterPro" id="IPR053937">
    <property type="entry name" value="GOST_TM"/>
</dbReference>
<dbReference type="PANTHER" id="PTHR21229:SF2">
    <property type="entry name" value="RE59932P"/>
    <property type="match status" value="1"/>
</dbReference>
<gene>
    <name evidence="10" type="primary">LOC106478306</name>
</gene>
<evidence type="ECO:0000256" key="7">
    <source>
        <dbReference type="SAM" id="Phobius"/>
    </source>
</evidence>
<feature type="transmembrane region" description="Helical" evidence="7">
    <location>
        <begin position="318"/>
        <end position="341"/>
    </location>
</feature>
<evidence type="ECO:0000256" key="2">
    <source>
        <dbReference type="ARBA" id="ARBA00022692"/>
    </source>
</evidence>
<organism evidence="9 10">
    <name type="scientific">Limulus polyphemus</name>
    <name type="common">Atlantic horseshoe crab</name>
    <dbReference type="NCBI Taxonomy" id="6850"/>
    <lineage>
        <taxon>Eukaryota</taxon>
        <taxon>Metazoa</taxon>
        <taxon>Ecdysozoa</taxon>
        <taxon>Arthropoda</taxon>
        <taxon>Chelicerata</taxon>
        <taxon>Merostomata</taxon>
        <taxon>Xiphosura</taxon>
        <taxon>Limulidae</taxon>
        <taxon>Limulus</taxon>
    </lineage>
</organism>
<feature type="domain" description="GOST seven transmembrane" evidence="8">
    <location>
        <begin position="283"/>
        <end position="527"/>
    </location>
</feature>
<comment type="subcellular location">
    <subcellularLocation>
        <location evidence="1">Membrane</location>
        <topology evidence="1">Multi-pass membrane protein</topology>
    </subcellularLocation>
</comment>
<feature type="transmembrane region" description="Helical" evidence="7">
    <location>
        <begin position="503"/>
        <end position="520"/>
    </location>
</feature>
<dbReference type="Proteomes" id="UP000694941">
    <property type="component" value="Unplaced"/>
</dbReference>
<proteinExistence type="predicted"/>
<feature type="region of interest" description="Disordered" evidence="6">
    <location>
        <begin position="166"/>
        <end position="213"/>
    </location>
</feature>
<keyword evidence="9" id="KW-1185">Reference proteome</keyword>
<feature type="transmembrane region" description="Helical" evidence="7">
    <location>
        <begin position="421"/>
        <end position="443"/>
    </location>
</feature>
<evidence type="ECO:0000259" key="8">
    <source>
        <dbReference type="Pfam" id="PF06814"/>
    </source>
</evidence>
<sequence>MAINACFLGVGIILYLFSYSVEGRIHHLKLLNDGRKYFTVSTFGFLKGGKLDIQVNELSFYTSHSEAKFGFSLSRSISDGMAPYLENHQEKCLLLDDLHNDDTSFDIILFVLKIRRKVIKVNCSHMFSSLVIERNREWDPVNKHSNRRRRNIGELTSDSYLLARRKRESDGGSNNTKIIERSKVREKIQNSRTDLSNETDNAEKNSQSSECSAVEEFPVNKTGNTYSFQFSVIIGDDIHKGLYSLYFHNCENYGKLVHQSVVNLTMTIKEKNPGTYLSAGEIPLPHIYLGLSVAFFSAGCFWIYIIRKKKQKAFKIHYLMGLLIFLKSFSLLFHGINFYFISREGFHIEAWAVLFYITHLLKGALLFITLVLIGTGWAFIKHVLSDKEKKIFIIIIPLQVLANIAEIIMEESEEGEVKHTTWREVFILVDLLCCGAILFPIVWSIKHLQQASQTDGKAAVNLEKLRLFRHFYVMIVCYIYFTRIVVYLLKITVPFQYEWLNEFFRETITLGFFILTGYNFRPTSNNPYIRLSQDDPELQMEEVITQTGLTEGIFKNVRSRDPTRDSKVTQQEDSHEYD</sequence>
<keyword evidence="2 7" id="KW-0812">Transmembrane</keyword>
<name>A0ABM1C513_LIMPO</name>
<evidence type="ECO:0000256" key="3">
    <source>
        <dbReference type="ARBA" id="ARBA00022729"/>
    </source>
</evidence>
<reference evidence="10" key="1">
    <citation type="submission" date="2025-08" db="UniProtKB">
        <authorList>
            <consortium name="RefSeq"/>
        </authorList>
    </citation>
    <scope>IDENTIFICATION</scope>
    <source>
        <tissue evidence="10">Muscle</tissue>
    </source>
</reference>